<sequence length="156" mass="17185">MQSAYNALMELNLDKNITVITAHSLAMLEMSYPPSDGAFQRDLRGFITPILDFHVNQFELPYKRVSVLRILGQSEASPDQLRSVPAKCAGEDYGDGAGEEVMSRRRRGCEFGPANLAQKGGLSAHIRTSEKDEACMTRTSNSNITGVCSCLENHFL</sequence>
<dbReference type="InterPro" id="IPR017853">
    <property type="entry name" value="GH"/>
</dbReference>
<evidence type="ECO:0000313" key="1">
    <source>
        <dbReference type="EMBL" id="KAF7139114.1"/>
    </source>
</evidence>
<name>A0A834LLF2_RHOSS</name>
<comment type="caution">
    <text evidence="1">The sequence shown here is derived from an EMBL/GenBank/DDBJ whole genome shotgun (WGS) entry which is preliminary data.</text>
</comment>
<proteinExistence type="predicted"/>
<reference evidence="1" key="1">
    <citation type="submission" date="2019-11" db="EMBL/GenBank/DDBJ databases">
        <authorList>
            <person name="Liu Y."/>
            <person name="Hou J."/>
            <person name="Li T.-Q."/>
            <person name="Guan C.-H."/>
            <person name="Wu X."/>
            <person name="Wu H.-Z."/>
            <person name="Ling F."/>
            <person name="Zhang R."/>
            <person name="Shi X.-G."/>
            <person name="Ren J.-P."/>
            <person name="Chen E.-F."/>
            <person name="Sun J.-M."/>
        </authorList>
    </citation>
    <scope>NUCLEOTIDE SEQUENCE</scope>
    <source>
        <strain evidence="1">Adult_tree_wgs_1</strain>
        <tissue evidence="1">Leaves</tissue>
    </source>
</reference>
<dbReference type="AlphaFoldDB" id="A0A834LLF2"/>
<protein>
    <submittedName>
        <fullName evidence="1">Uncharacterized protein</fullName>
    </submittedName>
</protein>
<keyword evidence="2" id="KW-1185">Reference proteome</keyword>
<dbReference type="Proteomes" id="UP000626092">
    <property type="component" value="Unassembled WGS sequence"/>
</dbReference>
<gene>
    <name evidence="1" type="ORF">RHSIM_Rhsim07G0135300</name>
</gene>
<dbReference type="Gene3D" id="3.20.20.80">
    <property type="entry name" value="Glycosidases"/>
    <property type="match status" value="1"/>
</dbReference>
<dbReference type="SUPFAM" id="SSF51445">
    <property type="entry name" value="(Trans)glycosidases"/>
    <property type="match status" value="1"/>
</dbReference>
<dbReference type="OrthoDB" id="1777232at2759"/>
<evidence type="ECO:0000313" key="2">
    <source>
        <dbReference type="Proteomes" id="UP000626092"/>
    </source>
</evidence>
<dbReference type="EMBL" id="WJXA01000007">
    <property type="protein sequence ID" value="KAF7139114.1"/>
    <property type="molecule type" value="Genomic_DNA"/>
</dbReference>
<organism evidence="1 2">
    <name type="scientific">Rhododendron simsii</name>
    <name type="common">Sims's rhododendron</name>
    <dbReference type="NCBI Taxonomy" id="118357"/>
    <lineage>
        <taxon>Eukaryota</taxon>
        <taxon>Viridiplantae</taxon>
        <taxon>Streptophyta</taxon>
        <taxon>Embryophyta</taxon>
        <taxon>Tracheophyta</taxon>
        <taxon>Spermatophyta</taxon>
        <taxon>Magnoliopsida</taxon>
        <taxon>eudicotyledons</taxon>
        <taxon>Gunneridae</taxon>
        <taxon>Pentapetalae</taxon>
        <taxon>asterids</taxon>
        <taxon>Ericales</taxon>
        <taxon>Ericaceae</taxon>
        <taxon>Ericoideae</taxon>
        <taxon>Rhodoreae</taxon>
        <taxon>Rhododendron</taxon>
    </lineage>
</organism>
<accession>A0A834LLF2</accession>